<dbReference type="RefSeq" id="WP_245795365.1">
    <property type="nucleotide sequence ID" value="NZ_MVBK01000044.1"/>
</dbReference>
<feature type="chain" id="PRO_5010750970" description="LPS-assembly protein LptD" evidence="2">
    <location>
        <begin position="23"/>
        <end position="736"/>
    </location>
</feature>
<evidence type="ECO:0000259" key="3">
    <source>
        <dbReference type="Pfam" id="PF04453"/>
    </source>
</evidence>
<comment type="caution">
    <text evidence="2">Lacks conserved residue(s) required for the propagation of feature annotation.</text>
</comment>
<keyword evidence="2" id="KW-0732">Signal</keyword>
<sequence precursor="true">MSTVLRTLSGFALAALAGAAAASDPDPWALCRPDPTPAHTPASPAGDLSIHLIADEARVDRAGMSVFRGDAVLSRDGRSLFADELRFHEVRGYAEAEGNVVLDDGELRMESHQGHLYLESQEGAFESAVYRYRPMHARGEASEVLRLGPGQMRFTDATYTTCEPDRDDWILRARRVDLDQETGRGSARNVSLRFKRVPLFYTPYITFPIDDRRKSGFLYPEFGSSDESGFDLAVPYYLNIAPHRDATITPRFLGDRGLLAGGEFRYLNPRSHGQVNLEYLDDRVYGEERGALSFTHRGNPFERTTVDVSVNTVSDAEYLSDLGGTLDLSSTTHLENRADLRYRGENWSLLTRLQGYQTVDPAIPSESRPYQRLPQVLLRTDPTTMPGGLETDLRAEWVAFERSDTLTGQRLDLMPAVRLPMRRAYGFLEPQIKYRYTGYQLSDTEPGQDTTPDRAVPIVSLDSGLFFDRPMGGERMQTLEPRLYYLYVPHRDQDELPLFDTGRVDFSFDQLFRDTRFTGADRVGDANQLTLALTSRVINMQSGEERFRVSGGQILYFDDRRVTLAPGADPDTRGSSSLVAEAALRMARHWYTSTAVQWDPHREQTELATAQLQYRGPGRRIANLGYRLREDPLRPDRDLEQVDVSAAWPLSTRWDAVGRYNYSLRDNRDVEILAGLEYESCCWRARVVARRYLTTSEDREYNNAIHFQLILKGLAGLGTNLGDLLGESIRGFESHD</sequence>
<dbReference type="InterPro" id="IPR007543">
    <property type="entry name" value="LptD_C"/>
</dbReference>
<proteinExistence type="inferred from homology"/>
<gene>
    <name evidence="2" type="primary">lptD</name>
    <name evidence="4" type="ORF">B1C78_08025</name>
</gene>
<organism evidence="4 5">
    <name type="scientific">Thioalkalivibrio denitrificans</name>
    <dbReference type="NCBI Taxonomy" id="108003"/>
    <lineage>
        <taxon>Bacteria</taxon>
        <taxon>Pseudomonadati</taxon>
        <taxon>Pseudomonadota</taxon>
        <taxon>Gammaproteobacteria</taxon>
        <taxon>Chromatiales</taxon>
        <taxon>Ectothiorhodospiraceae</taxon>
        <taxon>Thioalkalivibrio</taxon>
    </lineage>
</organism>
<dbReference type="STRING" id="108003.B1C78_08025"/>
<comment type="similarity">
    <text evidence="2">Belongs to the LptD family.</text>
</comment>
<evidence type="ECO:0000256" key="1">
    <source>
        <dbReference type="ARBA" id="ARBA00023237"/>
    </source>
</evidence>
<dbReference type="HAMAP" id="MF_01411">
    <property type="entry name" value="LPS_assembly_LptD"/>
    <property type="match status" value="1"/>
</dbReference>
<dbReference type="Proteomes" id="UP000189462">
    <property type="component" value="Unassembled WGS sequence"/>
</dbReference>
<comment type="caution">
    <text evidence="4">The sequence shown here is derived from an EMBL/GenBank/DDBJ whole genome shotgun (WGS) entry which is preliminary data.</text>
</comment>
<dbReference type="InterPro" id="IPR020889">
    <property type="entry name" value="LipoPS_assembly_LptD"/>
</dbReference>
<comment type="subunit">
    <text evidence="2">Component of the lipopolysaccharide transport and assembly complex. Interacts with LptE and LptA.</text>
</comment>
<keyword evidence="2" id="KW-0472">Membrane</keyword>
<dbReference type="PANTHER" id="PTHR30189">
    <property type="entry name" value="LPS-ASSEMBLY PROTEIN"/>
    <property type="match status" value="1"/>
</dbReference>
<evidence type="ECO:0000313" key="5">
    <source>
        <dbReference type="Proteomes" id="UP000189462"/>
    </source>
</evidence>
<accession>A0A1V3NIF3</accession>
<dbReference type="GO" id="GO:0015920">
    <property type="term" value="P:lipopolysaccharide transport"/>
    <property type="evidence" value="ECO:0007669"/>
    <property type="project" value="InterPro"/>
</dbReference>
<feature type="domain" description="LptD C-terminal" evidence="3">
    <location>
        <begin position="288"/>
        <end position="654"/>
    </location>
</feature>
<keyword evidence="5" id="KW-1185">Reference proteome</keyword>
<feature type="signal peptide" evidence="2">
    <location>
        <begin position="1"/>
        <end position="22"/>
    </location>
</feature>
<comment type="subcellular location">
    <subcellularLocation>
        <location evidence="2">Cell outer membrane</location>
    </subcellularLocation>
</comment>
<keyword evidence="1 2" id="KW-0998">Cell outer membrane</keyword>
<dbReference type="Pfam" id="PF04453">
    <property type="entry name" value="LptD"/>
    <property type="match status" value="1"/>
</dbReference>
<protein>
    <recommendedName>
        <fullName evidence="2">LPS-assembly protein LptD</fullName>
    </recommendedName>
</protein>
<reference evidence="4 5" key="1">
    <citation type="submission" date="2017-02" db="EMBL/GenBank/DDBJ databases">
        <title>Genomic diversity within the haloalkaliphilic genus Thioalkalivibrio.</title>
        <authorList>
            <person name="Ahn A.-C."/>
            <person name="Meier-Kolthoff J."/>
            <person name="Overmars L."/>
            <person name="Richter M."/>
            <person name="Woyke T."/>
            <person name="Sorokin D.Y."/>
            <person name="Muyzer G."/>
        </authorList>
    </citation>
    <scope>NUCLEOTIDE SEQUENCE [LARGE SCALE GENOMIC DNA]</scope>
    <source>
        <strain evidence="4 5">ALJD</strain>
    </source>
</reference>
<dbReference type="GO" id="GO:1990351">
    <property type="term" value="C:transporter complex"/>
    <property type="evidence" value="ECO:0007669"/>
    <property type="project" value="TreeGrafter"/>
</dbReference>
<dbReference type="AlphaFoldDB" id="A0A1V3NIF3"/>
<name>A0A1V3NIF3_9GAMM</name>
<dbReference type="InterPro" id="IPR050218">
    <property type="entry name" value="LptD"/>
</dbReference>
<dbReference type="GO" id="GO:0009279">
    <property type="term" value="C:cell outer membrane"/>
    <property type="evidence" value="ECO:0007669"/>
    <property type="project" value="UniProtKB-SubCell"/>
</dbReference>
<comment type="function">
    <text evidence="2">Together with LptE, is involved in the assembly of lipopolysaccharide (LPS) at the surface of the outer membrane.</text>
</comment>
<dbReference type="GO" id="GO:0043165">
    <property type="term" value="P:Gram-negative-bacterium-type cell outer membrane assembly"/>
    <property type="evidence" value="ECO:0007669"/>
    <property type="project" value="UniProtKB-UniRule"/>
</dbReference>
<evidence type="ECO:0000313" key="4">
    <source>
        <dbReference type="EMBL" id="OOG24764.1"/>
    </source>
</evidence>
<dbReference type="EMBL" id="MVBK01000044">
    <property type="protein sequence ID" value="OOG24764.1"/>
    <property type="molecule type" value="Genomic_DNA"/>
</dbReference>
<dbReference type="PANTHER" id="PTHR30189:SF1">
    <property type="entry name" value="LPS-ASSEMBLY PROTEIN LPTD"/>
    <property type="match status" value="1"/>
</dbReference>
<evidence type="ECO:0000256" key="2">
    <source>
        <dbReference type="HAMAP-Rule" id="MF_01411"/>
    </source>
</evidence>